<comment type="catalytic activity">
    <reaction evidence="10">
        <text>GTP + H2O = GDP + phosphate + H(+)</text>
        <dbReference type="Rhea" id="RHEA:19669"/>
        <dbReference type="ChEBI" id="CHEBI:15377"/>
        <dbReference type="ChEBI" id="CHEBI:15378"/>
        <dbReference type="ChEBI" id="CHEBI:37565"/>
        <dbReference type="ChEBI" id="CHEBI:43474"/>
        <dbReference type="ChEBI" id="CHEBI:58189"/>
        <dbReference type="EC" id="3.6.5.3"/>
    </reaction>
</comment>
<dbReference type="Pfam" id="PF00009">
    <property type="entry name" value="GTP_EFTU"/>
    <property type="match status" value="1"/>
</dbReference>
<dbReference type="CDD" id="cd03697">
    <property type="entry name" value="EFTU_II"/>
    <property type="match status" value="1"/>
</dbReference>
<reference evidence="13" key="1">
    <citation type="submission" date="2017-07" db="EMBL/GenBank/DDBJ databases">
        <title>Draft genome sequence of Effusibacillus lacus strain skLN1.</title>
        <authorList>
            <person name="Watanabe M."/>
            <person name="Kojima H."/>
            <person name="Fukui M."/>
        </authorList>
    </citation>
    <scope>NUCLEOTIDE SEQUENCE [LARGE SCALE GENOMIC DNA]</scope>
    <source>
        <strain evidence="13">skLN1</strain>
    </source>
</reference>
<evidence type="ECO:0000256" key="10">
    <source>
        <dbReference type="HAMAP-Rule" id="MF_00118"/>
    </source>
</evidence>
<feature type="domain" description="Tr-type G" evidence="11">
    <location>
        <begin position="10"/>
        <end position="205"/>
    </location>
</feature>
<dbReference type="NCBIfam" id="TIGR00485">
    <property type="entry name" value="EF-Tu"/>
    <property type="match status" value="1"/>
</dbReference>
<dbReference type="SUPFAM" id="SSF50465">
    <property type="entry name" value="EF-Tu/eEF-1alpha/eIF2-gamma C-terminal domain"/>
    <property type="match status" value="1"/>
</dbReference>
<dbReference type="PRINTS" id="PR00315">
    <property type="entry name" value="ELONGATNFCT"/>
</dbReference>
<evidence type="ECO:0000256" key="6">
    <source>
        <dbReference type="ARBA" id="ARBA00022842"/>
    </source>
</evidence>
<dbReference type="FunFam" id="3.40.50.300:FF:000003">
    <property type="entry name" value="Elongation factor Tu"/>
    <property type="match status" value="1"/>
</dbReference>
<dbReference type="SUPFAM" id="SSF52540">
    <property type="entry name" value="P-loop containing nucleoside triphosphate hydrolases"/>
    <property type="match status" value="1"/>
</dbReference>
<dbReference type="InterPro" id="IPR050055">
    <property type="entry name" value="EF-Tu_GTPase"/>
</dbReference>
<dbReference type="GO" id="GO:0000287">
    <property type="term" value="F:magnesium ion binding"/>
    <property type="evidence" value="ECO:0007669"/>
    <property type="project" value="UniProtKB-UniRule"/>
</dbReference>
<keyword evidence="8 10" id="KW-0342">GTP-binding</keyword>
<dbReference type="InterPro" id="IPR000795">
    <property type="entry name" value="T_Tr_GTP-bd_dom"/>
</dbReference>
<keyword evidence="13" id="KW-1185">Reference proteome</keyword>
<evidence type="ECO:0000256" key="1">
    <source>
        <dbReference type="ARBA" id="ARBA00007249"/>
    </source>
</evidence>
<dbReference type="InterPro" id="IPR009000">
    <property type="entry name" value="Transl_B-barrel_sf"/>
</dbReference>
<feature type="binding site" evidence="10">
    <location>
        <position position="26"/>
    </location>
    <ligand>
        <name>Mg(2+)</name>
        <dbReference type="ChEBI" id="CHEBI:18420"/>
    </ligand>
</feature>
<dbReference type="CDD" id="cd03707">
    <property type="entry name" value="EFTU_III"/>
    <property type="match status" value="1"/>
</dbReference>
<dbReference type="InterPro" id="IPR027417">
    <property type="entry name" value="P-loop_NTPase"/>
</dbReference>
<dbReference type="GO" id="GO:0005525">
    <property type="term" value="F:GTP binding"/>
    <property type="evidence" value="ECO:0007669"/>
    <property type="project" value="UniProtKB-UniRule"/>
</dbReference>
<dbReference type="PANTHER" id="PTHR43721">
    <property type="entry name" value="ELONGATION FACTOR TU-RELATED"/>
    <property type="match status" value="1"/>
</dbReference>
<dbReference type="NCBIfam" id="NF009373">
    <property type="entry name" value="PRK12736.1"/>
    <property type="match status" value="1"/>
</dbReference>
<evidence type="ECO:0000256" key="8">
    <source>
        <dbReference type="ARBA" id="ARBA00023134"/>
    </source>
</evidence>
<organism evidence="12 13">
    <name type="scientific">Effusibacillus lacus</name>
    <dbReference type="NCBI Taxonomy" id="1348429"/>
    <lineage>
        <taxon>Bacteria</taxon>
        <taxon>Bacillati</taxon>
        <taxon>Bacillota</taxon>
        <taxon>Bacilli</taxon>
        <taxon>Bacillales</taxon>
        <taxon>Alicyclobacillaceae</taxon>
        <taxon>Effusibacillus</taxon>
    </lineage>
</organism>
<name>A0A292YKP2_9BACL</name>
<dbReference type="OrthoDB" id="9804504at2"/>
<dbReference type="InterPro" id="IPR009001">
    <property type="entry name" value="Transl_elong_EF1A/Init_IF2_C"/>
</dbReference>
<gene>
    <name evidence="10" type="primary">tuf</name>
    <name evidence="12" type="ORF">EFBL_0941</name>
</gene>
<comment type="subcellular location">
    <subcellularLocation>
        <location evidence="10">Cytoplasm</location>
    </subcellularLocation>
</comment>
<evidence type="ECO:0000256" key="5">
    <source>
        <dbReference type="ARBA" id="ARBA00022801"/>
    </source>
</evidence>
<dbReference type="GO" id="GO:0005829">
    <property type="term" value="C:cytosol"/>
    <property type="evidence" value="ECO:0007669"/>
    <property type="project" value="TreeGrafter"/>
</dbReference>
<evidence type="ECO:0000259" key="11">
    <source>
        <dbReference type="PROSITE" id="PS51722"/>
    </source>
</evidence>
<evidence type="ECO:0000256" key="9">
    <source>
        <dbReference type="ARBA" id="ARBA00029554"/>
    </source>
</evidence>
<dbReference type="CDD" id="cd01884">
    <property type="entry name" value="EF_Tu"/>
    <property type="match status" value="1"/>
</dbReference>
<dbReference type="Pfam" id="PF03144">
    <property type="entry name" value="GTP_EFTU_D2"/>
    <property type="match status" value="1"/>
</dbReference>
<proteinExistence type="inferred from homology"/>
<evidence type="ECO:0000256" key="2">
    <source>
        <dbReference type="ARBA" id="ARBA00022490"/>
    </source>
</evidence>
<dbReference type="Gene3D" id="3.40.50.300">
    <property type="entry name" value="P-loop containing nucleotide triphosphate hydrolases"/>
    <property type="match status" value="1"/>
</dbReference>
<dbReference type="SUPFAM" id="SSF50447">
    <property type="entry name" value="Translation proteins"/>
    <property type="match status" value="1"/>
</dbReference>
<dbReference type="EMBL" id="BDUF01000019">
    <property type="protein sequence ID" value="GAX89323.1"/>
    <property type="molecule type" value="Genomic_DNA"/>
</dbReference>
<dbReference type="Pfam" id="PF03143">
    <property type="entry name" value="GTP_EFTU_D3"/>
    <property type="match status" value="1"/>
</dbReference>
<dbReference type="InterPro" id="IPR041709">
    <property type="entry name" value="EF-Tu_GTP-bd"/>
</dbReference>
<evidence type="ECO:0000256" key="7">
    <source>
        <dbReference type="ARBA" id="ARBA00022917"/>
    </source>
</evidence>
<accession>A0A292YKP2</accession>
<keyword evidence="2 10" id="KW-0963">Cytoplasm</keyword>
<dbReference type="NCBIfam" id="NF009372">
    <property type="entry name" value="PRK12735.1"/>
    <property type="match status" value="1"/>
</dbReference>
<keyword evidence="10" id="KW-0479">Metal-binding</keyword>
<keyword evidence="6 10" id="KW-0460">Magnesium</keyword>
<dbReference type="AlphaFoldDB" id="A0A292YKP2"/>
<dbReference type="InterPro" id="IPR031157">
    <property type="entry name" value="G_TR_CS"/>
</dbReference>
<evidence type="ECO:0000256" key="4">
    <source>
        <dbReference type="ARBA" id="ARBA00022768"/>
    </source>
</evidence>
<evidence type="ECO:0000313" key="13">
    <source>
        <dbReference type="Proteomes" id="UP000217785"/>
    </source>
</evidence>
<dbReference type="InterPro" id="IPR004160">
    <property type="entry name" value="Transl_elong_EFTu/EF1A_C"/>
</dbReference>
<dbReference type="PANTHER" id="PTHR43721:SF22">
    <property type="entry name" value="ELONGATION FACTOR TU, MITOCHONDRIAL"/>
    <property type="match status" value="1"/>
</dbReference>
<dbReference type="HAMAP" id="MF_00118_B">
    <property type="entry name" value="EF_Tu_B"/>
    <property type="match status" value="1"/>
</dbReference>
<dbReference type="NCBIfam" id="NF000766">
    <property type="entry name" value="PRK00049.1"/>
    <property type="match status" value="1"/>
</dbReference>
<feature type="binding site" evidence="10">
    <location>
        <begin position="136"/>
        <end position="139"/>
    </location>
    <ligand>
        <name>GTP</name>
        <dbReference type="ChEBI" id="CHEBI:37565"/>
    </ligand>
</feature>
<dbReference type="Gene3D" id="2.40.30.10">
    <property type="entry name" value="Translation factors"/>
    <property type="match status" value="2"/>
</dbReference>
<dbReference type="GO" id="GO:0003746">
    <property type="term" value="F:translation elongation factor activity"/>
    <property type="evidence" value="ECO:0007669"/>
    <property type="project" value="UniProtKB-UniRule"/>
</dbReference>
<dbReference type="Proteomes" id="UP000217785">
    <property type="component" value="Unassembled WGS sequence"/>
</dbReference>
<dbReference type="InterPro" id="IPR004161">
    <property type="entry name" value="EFTu-like_2"/>
</dbReference>
<dbReference type="PROSITE" id="PS00301">
    <property type="entry name" value="G_TR_1"/>
    <property type="match status" value="1"/>
</dbReference>
<comment type="caution">
    <text evidence="12">The sequence shown here is derived from an EMBL/GenBank/DDBJ whole genome shotgun (WGS) entry which is preliminary data.</text>
</comment>
<keyword evidence="5 10" id="KW-0378">Hydrolase</keyword>
<dbReference type="PROSITE" id="PS51722">
    <property type="entry name" value="G_TR_2"/>
    <property type="match status" value="1"/>
</dbReference>
<comment type="similarity">
    <text evidence="1 10">Belongs to the TRAFAC class translation factor GTPase superfamily. Classic translation factor GTPase family. EF-Tu/EF-1A subfamily.</text>
</comment>
<feature type="binding site" evidence="10">
    <location>
        <begin position="19"/>
        <end position="26"/>
    </location>
    <ligand>
        <name>GTP</name>
        <dbReference type="ChEBI" id="CHEBI:37565"/>
    </ligand>
</feature>
<dbReference type="InterPro" id="IPR005225">
    <property type="entry name" value="Small_GTP-bd"/>
</dbReference>
<sequence length="396" mass="43296">MAKAKFERTKPHVNIGTIGHVDHGKTTLTAAITTVLASRGQAQAMAYDAIDKAPEERERGITINTAHVEYETAKRHYAHVDCPGHADYVKNMITGAAQMDGAILVVSAADGPMPQTREHILLSGQVGVRHIVVFMNKCDMVDDEELLDLVEMEIRDLLSEYEFPGDEIPVIRGSAREALENPNGEWAKKIDELMEAVDSYIPEPARETDKPFLMPVEDVFTITGRGTVATGRVERGTLKVGDEVEIVGLAEETKKTVATGIEMFRKLLDSAQAGDNIGALLRGVDRKEIERGQVLVKPGSIKPHTQFKAQVYVLTKEEGGRHTPFFNGYRPQFYVRTTDVTGVCTLPAGTEMVMPGDNITMDVELIAPIALEEGTRFAIREGGRTVGAGTVVSITK</sequence>
<comment type="function">
    <text evidence="10">GTP hydrolase that promotes the GTP-dependent binding of aminoacyl-tRNA to the A-site of ribosomes during protein biosynthesis.</text>
</comment>
<evidence type="ECO:0000256" key="3">
    <source>
        <dbReference type="ARBA" id="ARBA00022741"/>
    </source>
</evidence>
<dbReference type="NCBIfam" id="TIGR00231">
    <property type="entry name" value="small_GTP"/>
    <property type="match status" value="1"/>
</dbReference>
<dbReference type="InterPro" id="IPR033720">
    <property type="entry name" value="EFTU_2"/>
</dbReference>
<dbReference type="FunFam" id="2.40.30.10:FF:000001">
    <property type="entry name" value="Elongation factor Tu"/>
    <property type="match status" value="1"/>
</dbReference>
<dbReference type="GO" id="GO:0003924">
    <property type="term" value="F:GTPase activity"/>
    <property type="evidence" value="ECO:0007669"/>
    <property type="project" value="UniProtKB-UniRule"/>
</dbReference>
<evidence type="ECO:0000313" key="12">
    <source>
        <dbReference type="EMBL" id="GAX89323.1"/>
    </source>
</evidence>
<comment type="subunit">
    <text evidence="10">Monomer.</text>
</comment>
<keyword evidence="3 10" id="KW-0547">Nucleotide-binding</keyword>
<dbReference type="EC" id="3.6.5.3" evidence="10"/>
<protein>
    <recommendedName>
        <fullName evidence="9 10">Elongation factor Tu</fullName>
        <shortName evidence="10">EF-Tu</shortName>
        <ecNumber evidence="10">3.6.5.3</ecNumber>
    </recommendedName>
</protein>
<keyword evidence="4 10" id="KW-0251">Elongation factor</keyword>
<dbReference type="RefSeq" id="WP_096181019.1">
    <property type="nucleotide sequence ID" value="NZ_BDUF01000019.1"/>
</dbReference>
<dbReference type="InterPro" id="IPR004541">
    <property type="entry name" value="Transl_elong_EFTu/EF1A_bac/org"/>
</dbReference>
<feature type="binding site" evidence="10">
    <location>
        <begin position="81"/>
        <end position="85"/>
    </location>
    <ligand>
        <name>GTP</name>
        <dbReference type="ChEBI" id="CHEBI:37565"/>
    </ligand>
</feature>
<keyword evidence="7 10" id="KW-0648">Protein biosynthesis</keyword>